<reference evidence="3" key="1">
    <citation type="submission" date="2019-08" db="EMBL/GenBank/DDBJ databases">
        <title>Complete genome sequence of a mangrove-derived Streptomyces xiamenensis.</title>
        <authorList>
            <person name="Xu J."/>
        </authorList>
    </citation>
    <scope>NUCLEOTIDE SEQUENCE</scope>
    <source>
        <strain evidence="3">318</strain>
    </source>
</reference>
<dbReference type="Pfam" id="PF13460">
    <property type="entry name" value="NAD_binding_10"/>
    <property type="match status" value="1"/>
</dbReference>
<dbReference type="InterPro" id="IPR036291">
    <property type="entry name" value="NAD(P)-bd_dom_sf"/>
</dbReference>
<protein>
    <submittedName>
        <fullName evidence="3">NmrA family transcriptional regulator</fullName>
    </submittedName>
</protein>
<evidence type="ECO:0000256" key="1">
    <source>
        <dbReference type="SAM" id="MobiDB-lite"/>
    </source>
</evidence>
<name>A0A0F7FRT4_9ACTN</name>
<proteinExistence type="predicted"/>
<gene>
    <name evidence="3" type="ORF">SXIM_14210</name>
</gene>
<dbReference type="KEGG" id="sxi:SXIM_14210"/>
<dbReference type="PANTHER" id="PTHR43162">
    <property type="match status" value="1"/>
</dbReference>
<keyword evidence="4" id="KW-1185">Reference proteome</keyword>
<dbReference type="STRING" id="408015.SXIM_14210"/>
<dbReference type="RefSeq" id="WP_046723289.1">
    <property type="nucleotide sequence ID" value="NZ_CP009922.3"/>
</dbReference>
<dbReference type="HOGENOM" id="CLU_007383_5_1_11"/>
<dbReference type="InterPro" id="IPR051604">
    <property type="entry name" value="Ergot_Alk_Oxidoreductase"/>
</dbReference>
<dbReference type="PANTHER" id="PTHR43162:SF1">
    <property type="entry name" value="PRESTALK A DIFFERENTIATION PROTEIN A"/>
    <property type="match status" value="1"/>
</dbReference>
<organism evidence="3 4">
    <name type="scientific">Streptomyces xiamenensis</name>
    <dbReference type="NCBI Taxonomy" id="408015"/>
    <lineage>
        <taxon>Bacteria</taxon>
        <taxon>Bacillati</taxon>
        <taxon>Actinomycetota</taxon>
        <taxon>Actinomycetes</taxon>
        <taxon>Kitasatosporales</taxon>
        <taxon>Streptomycetaceae</taxon>
        <taxon>Streptomyces</taxon>
    </lineage>
</organism>
<dbReference type="EMBL" id="CP009922">
    <property type="protein sequence ID" value="AKG42805.1"/>
    <property type="molecule type" value="Genomic_DNA"/>
</dbReference>
<dbReference type="Proteomes" id="UP000034034">
    <property type="component" value="Chromosome"/>
</dbReference>
<feature type="region of interest" description="Disordered" evidence="1">
    <location>
        <begin position="29"/>
        <end position="49"/>
    </location>
</feature>
<evidence type="ECO:0000313" key="3">
    <source>
        <dbReference type="EMBL" id="AKG42805.1"/>
    </source>
</evidence>
<evidence type="ECO:0000259" key="2">
    <source>
        <dbReference type="Pfam" id="PF13460"/>
    </source>
</evidence>
<feature type="domain" description="NAD(P)-binding" evidence="2">
    <location>
        <begin position="9"/>
        <end position="144"/>
    </location>
</feature>
<sequence length="261" mass="27473">MTAPFLVTGGTGTLGQHVVPLLRQAGHPVRVLSRRPRPTGDGRDGEDGGLTYVTGNLLENEGVEAAVAGATTVVHLAGGPKGDDEATRNLVRAATEEGVRHLVLISVIGANRVPIGYHRMKLGTEVAVAESGIPWTTLRAAQFHELLHTVLAKMTRLPVVPAPRGVRVEPVDSRDVGARLAELALGEPAGLVPDLAGPTVYGLDELIHSYLRSTGTRRPVLPLPLPGKAGRALRAGTNLAAEGADRGRHTWEDFLSGRVDA</sequence>
<dbReference type="PATRIC" id="fig|408015.6.peg.1454"/>
<accession>A0A0F7FRT4</accession>
<dbReference type="SUPFAM" id="SSF51735">
    <property type="entry name" value="NAD(P)-binding Rossmann-fold domains"/>
    <property type="match status" value="1"/>
</dbReference>
<evidence type="ECO:0000313" key="4">
    <source>
        <dbReference type="Proteomes" id="UP000034034"/>
    </source>
</evidence>
<dbReference type="Gene3D" id="3.40.50.720">
    <property type="entry name" value="NAD(P)-binding Rossmann-like Domain"/>
    <property type="match status" value="1"/>
</dbReference>
<dbReference type="AlphaFoldDB" id="A0A0F7FRT4"/>
<dbReference type="InterPro" id="IPR016040">
    <property type="entry name" value="NAD(P)-bd_dom"/>
</dbReference>